<feature type="transmembrane region" description="Helical" evidence="1">
    <location>
        <begin position="25"/>
        <end position="44"/>
    </location>
</feature>
<sequence>MCNSASLGQSKWTRRSKQNWPTQRTRVLAAVGVFILFGAVWILVGRSQTLSQYDEPEGYTHEWILPRKKNASIEGETTADGTSEKLYLHYVRFKPQDAKVLTLRFLDYLSVVSAVQRLKPDDIFIHGDVEPTGTYWEELKTQGWVKYLYREKNFTLNGRQSTLEHIFHVSDKTKLDILVEYGGIAIDWDVYFVRGERIRPVFHNHRAVTCYEDEFGYNLGLAGGWKNSRLLHAWRRSYQASAAPIN</sequence>
<dbReference type="OrthoDB" id="409543at2759"/>
<comment type="caution">
    <text evidence="2">The sequence shown here is derived from an EMBL/GenBank/DDBJ whole genome shotgun (WGS) entry which is preliminary data.</text>
</comment>
<keyword evidence="1" id="KW-0812">Transmembrane</keyword>
<name>A0A9X6NHY1_HYPEX</name>
<keyword evidence="1" id="KW-0472">Membrane</keyword>
<accession>A0A9X6NHY1</accession>
<dbReference type="SUPFAM" id="SSF53448">
    <property type="entry name" value="Nucleotide-diphospho-sugar transferases"/>
    <property type="match status" value="1"/>
</dbReference>
<evidence type="ECO:0000313" key="3">
    <source>
        <dbReference type="Proteomes" id="UP000192578"/>
    </source>
</evidence>
<organism evidence="2 3">
    <name type="scientific">Hypsibius exemplaris</name>
    <name type="common">Freshwater tardigrade</name>
    <dbReference type="NCBI Taxonomy" id="2072580"/>
    <lineage>
        <taxon>Eukaryota</taxon>
        <taxon>Metazoa</taxon>
        <taxon>Ecdysozoa</taxon>
        <taxon>Tardigrada</taxon>
        <taxon>Eutardigrada</taxon>
        <taxon>Parachela</taxon>
        <taxon>Hypsibioidea</taxon>
        <taxon>Hypsibiidae</taxon>
        <taxon>Hypsibius</taxon>
    </lineage>
</organism>
<dbReference type="PANTHER" id="PTHR46830">
    <property type="entry name" value="TRANSFERASE, PUTATIVE-RELATED"/>
    <property type="match status" value="1"/>
</dbReference>
<gene>
    <name evidence="2" type="ORF">BV898_18791</name>
</gene>
<proteinExistence type="predicted"/>
<dbReference type="AlphaFoldDB" id="A0A9X6NHY1"/>
<keyword evidence="3" id="KW-1185">Reference proteome</keyword>
<dbReference type="PANTHER" id="PTHR46830:SF2">
    <property type="entry name" value="ALPHA-1,4-N-ACETYLGLUCOSAMINYLTRANSFERASE"/>
    <property type="match status" value="1"/>
</dbReference>
<evidence type="ECO:0000256" key="1">
    <source>
        <dbReference type="SAM" id="Phobius"/>
    </source>
</evidence>
<reference evidence="3" key="1">
    <citation type="submission" date="2017-01" db="EMBL/GenBank/DDBJ databases">
        <title>Comparative genomics of anhydrobiosis in the tardigrade Hypsibius dujardini.</title>
        <authorList>
            <person name="Yoshida Y."/>
            <person name="Koutsovoulos G."/>
            <person name="Laetsch D."/>
            <person name="Stevens L."/>
            <person name="Kumar S."/>
            <person name="Horikawa D."/>
            <person name="Ishino K."/>
            <person name="Komine S."/>
            <person name="Tomita M."/>
            <person name="Blaxter M."/>
            <person name="Arakawa K."/>
        </authorList>
    </citation>
    <scope>NUCLEOTIDE SEQUENCE [LARGE SCALE GENOMIC DNA]</scope>
    <source>
        <strain evidence="3">Z151</strain>
    </source>
</reference>
<keyword evidence="1" id="KW-1133">Transmembrane helix</keyword>
<dbReference type="InterPro" id="IPR029044">
    <property type="entry name" value="Nucleotide-diphossugar_trans"/>
</dbReference>
<protein>
    <submittedName>
        <fullName evidence="2">Uncharacterized protein</fullName>
    </submittedName>
</protein>
<dbReference type="EMBL" id="MTYJ01000400">
    <property type="protein sequence ID" value="OWA54387.1"/>
    <property type="molecule type" value="Genomic_DNA"/>
</dbReference>
<dbReference type="Proteomes" id="UP000192578">
    <property type="component" value="Unassembled WGS sequence"/>
</dbReference>
<evidence type="ECO:0000313" key="2">
    <source>
        <dbReference type="EMBL" id="OWA54387.1"/>
    </source>
</evidence>